<comment type="caution">
    <text evidence="11">The sequence shown here is derived from an EMBL/GenBank/DDBJ whole genome shotgun (WGS) entry which is preliminary data.</text>
</comment>
<feature type="non-terminal residue" evidence="11">
    <location>
        <position position="1"/>
    </location>
</feature>
<evidence type="ECO:0000313" key="11">
    <source>
        <dbReference type="EMBL" id="TIB07437.1"/>
    </source>
</evidence>
<organism evidence="11 12">
    <name type="scientific">Wallemia ichthyophaga</name>
    <dbReference type="NCBI Taxonomy" id="245174"/>
    <lineage>
        <taxon>Eukaryota</taxon>
        <taxon>Fungi</taxon>
        <taxon>Dikarya</taxon>
        <taxon>Basidiomycota</taxon>
        <taxon>Wallemiomycotina</taxon>
        <taxon>Wallemiomycetes</taxon>
        <taxon>Wallemiales</taxon>
        <taxon>Wallemiaceae</taxon>
        <taxon>Wallemia</taxon>
    </lineage>
</organism>
<evidence type="ECO:0000256" key="2">
    <source>
        <dbReference type="ARBA" id="ARBA00013274"/>
    </source>
</evidence>
<dbReference type="PROSITE" id="PS51210">
    <property type="entry name" value="PLA2C"/>
    <property type="match status" value="1"/>
</dbReference>
<dbReference type="Pfam" id="PF01735">
    <property type="entry name" value="PLA2_B"/>
    <property type="match status" value="1"/>
</dbReference>
<protein>
    <recommendedName>
        <fullName evidence="2 9">Lysophospholipase</fullName>
        <ecNumber evidence="2 9">3.1.1.5</ecNumber>
    </recommendedName>
</protein>
<evidence type="ECO:0000256" key="1">
    <source>
        <dbReference type="ARBA" id="ARBA00008780"/>
    </source>
</evidence>
<dbReference type="CDD" id="cd09917">
    <property type="entry name" value="F-box_SF"/>
    <property type="match status" value="1"/>
</dbReference>
<sequence>IALVGTKLLDGQLNGTDQCVNGLDNFGFVIGTSATLFNQGVIKAQGSLSGWDIFQDMAESVLSDFSETRDDVAQWRNPFYGWKNDTNKISDAENVVLIDGGEAHENLPLNAHIKPERQVDLAIGFDATSNTNNGWPNGTSLYVTYNRTMHDDDQISFANVPTPEQFVAQGLNTRPTFLGCNSSDVTNYNESRHTPIIAYIPNYPYVGAVNTSSFKLEYDWEEASTLMKNAEASTSLNGLVKDGEWKRCLACGLVDRARERNGIDRSEECQTCFNDWCWNGEQVDTSDVSKYEPEIPSVPQFVQERSNEDPLIQPNESGKSQTFSGSAQTVFSFTLLLISVSLAVNLMRTSKASDLPIDILLSIFNHLDKRTTDPLTDKYRKLNYQLSAVNKHWSEALTHSHIYSSAVLKLQNDVDAQRLKSWMASPRLKSKKTGQIFLIIENKDIYNKLCEDSYGLVDLNVSRFSVVYHINTREVTLPRNLNAKYLFINGGDQEAILRPACFSKELRSSLKHIMLNNVSFEFFTGLDMLNFCFEKLQSFVYDLSIEWVRGPSTLAFILRLMPNLKLLKVDAREQRITRSPREYREVNLPDSMDRLESLTLNRIYADISNCRLAKLRNLCYWGFADISQWHGLGDQLRNVQLPRSVFSADHDIFAPEFLSKLKNVRKFSIEGYYSPVFSDMFNKGHFDFAMPLLEELNICSRRHNIKLVALNRFINLHSKLHTVIALKCNELLPSKISANLENFVAQDDDILSIYDDIEYTEIFEATELLDLDMNDEFDEYERYNEWYRGCDGLGLF</sequence>
<name>A0A4T0I0B9_WALIC</name>
<evidence type="ECO:0000256" key="4">
    <source>
        <dbReference type="ARBA" id="ARBA00022801"/>
    </source>
</evidence>
<dbReference type="InterPro" id="IPR016035">
    <property type="entry name" value="Acyl_Trfase/lysoPLipase"/>
</dbReference>
<feature type="domain" description="PLA2c" evidence="10">
    <location>
        <begin position="1"/>
        <end position="283"/>
    </location>
</feature>
<dbReference type="SUPFAM" id="SSF52151">
    <property type="entry name" value="FabD/lysophospholipase-like"/>
    <property type="match status" value="1"/>
</dbReference>
<reference evidence="11 12" key="1">
    <citation type="submission" date="2019-03" db="EMBL/GenBank/DDBJ databases">
        <title>Sequencing 23 genomes of Wallemia ichthyophaga.</title>
        <authorList>
            <person name="Gostincar C."/>
        </authorList>
    </citation>
    <scope>NUCLEOTIDE SEQUENCE [LARGE SCALE GENOMIC DNA]</scope>
    <source>
        <strain evidence="11 12">EXF-8621</strain>
    </source>
</reference>
<evidence type="ECO:0000256" key="3">
    <source>
        <dbReference type="ARBA" id="ARBA00022729"/>
    </source>
</evidence>
<keyword evidence="3" id="KW-0732">Signal</keyword>
<accession>A0A4T0I0B9</accession>
<keyword evidence="6 8" id="KW-0443">Lipid metabolism</keyword>
<evidence type="ECO:0000256" key="7">
    <source>
        <dbReference type="ARBA" id="ARBA00023180"/>
    </source>
</evidence>
<dbReference type="GO" id="GO:0005829">
    <property type="term" value="C:cytosol"/>
    <property type="evidence" value="ECO:0007669"/>
    <property type="project" value="TreeGrafter"/>
</dbReference>
<gene>
    <name evidence="11" type="ORF">E3P90_04071</name>
</gene>
<dbReference type="SMART" id="SM00022">
    <property type="entry name" value="PLAc"/>
    <property type="match status" value="1"/>
</dbReference>
<evidence type="ECO:0000313" key="12">
    <source>
        <dbReference type="Proteomes" id="UP000306954"/>
    </source>
</evidence>
<proteinExistence type="inferred from homology"/>
<keyword evidence="7" id="KW-0325">Glycoprotein</keyword>
<comment type="similarity">
    <text evidence="1 9">Belongs to the lysophospholipase family.</text>
</comment>
<dbReference type="GO" id="GO:0004623">
    <property type="term" value="F:phospholipase A2 activity"/>
    <property type="evidence" value="ECO:0007669"/>
    <property type="project" value="TreeGrafter"/>
</dbReference>
<dbReference type="EC" id="3.1.1.5" evidence="2 9"/>
<evidence type="ECO:0000256" key="5">
    <source>
        <dbReference type="ARBA" id="ARBA00022963"/>
    </source>
</evidence>
<keyword evidence="4 8" id="KW-0378">Hydrolase</keyword>
<evidence type="ECO:0000256" key="9">
    <source>
        <dbReference type="RuleBase" id="RU362103"/>
    </source>
</evidence>
<dbReference type="PANTHER" id="PTHR10728">
    <property type="entry name" value="CYTOSOLIC PHOSPHOLIPASE A2"/>
    <property type="match status" value="1"/>
</dbReference>
<evidence type="ECO:0000259" key="10">
    <source>
        <dbReference type="PROSITE" id="PS51210"/>
    </source>
</evidence>
<dbReference type="GO" id="GO:0046475">
    <property type="term" value="P:glycerophospholipid catabolic process"/>
    <property type="evidence" value="ECO:0007669"/>
    <property type="project" value="TreeGrafter"/>
</dbReference>
<dbReference type="AlphaFoldDB" id="A0A4T0I0B9"/>
<dbReference type="GO" id="GO:0004622">
    <property type="term" value="F:phosphatidylcholine lysophospholipase activity"/>
    <property type="evidence" value="ECO:0007669"/>
    <property type="project" value="UniProtKB-EC"/>
</dbReference>
<dbReference type="Gene3D" id="3.40.1090.10">
    <property type="entry name" value="Cytosolic phospholipase A2 catalytic domain"/>
    <property type="match status" value="1"/>
</dbReference>
<comment type="catalytic activity">
    <reaction evidence="9">
        <text>a 1-acyl-sn-glycero-3-phosphocholine + H2O = sn-glycerol 3-phosphocholine + a fatty acid + H(+)</text>
        <dbReference type="Rhea" id="RHEA:15177"/>
        <dbReference type="ChEBI" id="CHEBI:15377"/>
        <dbReference type="ChEBI" id="CHEBI:15378"/>
        <dbReference type="ChEBI" id="CHEBI:16870"/>
        <dbReference type="ChEBI" id="CHEBI:28868"/>
        <dbReference type="ChEBI" id="CHEBI:58168"/>
        <dbReference type="EC" id="3.1.1.5"/>
    </reaction>
</comment>
<dbReference type="EMBL" id="SPOF01000095">
    <property type="protein sequence ID" value="TIB07437.1"/>
    <property type="molecule type" value="Genomic_DNA"/>
</dbReference>
<dbReference type="PANTHER" id="PTHR10728:SF33">
    <property type="entry name" value="LYSOPHOSPHOLIPASE 1-RELATED"/>
    <property type="match status" value="1"/>
</dbReference>
<keyword evidence="5 8" id="KW-0442">Lipid degradation</keyword>
<dbReference type="Proteomes" id="UP000306954">
    <property type="component" value="Unassembled WGS sequence"/>
</dbReference>
<dbReference type="InterPro" id="IPR002642">
    <property type="entry name" value="LysoPLipase_cat_dom"/>
</dbReference>
<evidence type="ECO:0000256" key="8">
    <source>
        <dbReference type="PROSITE-ProRule" id="PRU00555"/>
    </source>
</evidence>
<evidence type="ECO:0000256" key="6">
    <source>
        <dbReference type="ARBA" id="ARBA00023098"/>
    </source>
</evidence>